<protein>
    <recommendedName>
        <fullName evidence="6">Plus3 domain-containing protein</fullName>
    </recommendedName>
</protein>
<evidence type="ECO:0000313" key="7">
    <source>
        <dbReference type="EMBL" id="CAB1425055.1"/>
    </source>
</evidence>
<evidence type="ECO:0000259" key="6">
    <source>
        <dbReference type="PROSITE" id="PS51360"/>
    </source>
</evidence>
<evidence type="ECO:0000256" key="3">
    <source>
        <dbReference type="ARBA" id="ARBA00023163"/>
    </source>
</evidence>
<dbReference type="SUPFAM" id="SSF159042">
    <property type="entry name" value="Plus3-like"/>
    <property type="match status" value="3"/>
</dbReference>
<feature type="domain" description="Plus3" evidence="6">
    <location>
        <begin position="95"/>
        <end position="226"/>
    </location>
</feature>
<feature type="domain" description="Plus3" evidence="6">
    <location>
        <begin position="519"/>
        <end position="650"/>
    </location>
</feature>
<dbReference type="InterPro" id="IPR036128">
    <property type="entry name" value="Plus3-like_sf"/>
</dbReference>
<evidence type="ECO:0000256" key="5">
    <source>
        <dbReference type="SAM" id="MobiDB-lite"/>
    </source>
</evidence>
<proteinExistence type="predicted"/>
<dbReference type="Pfam" id="PF03126">
    <property type="entry name" value="Plus-3"/>
    <property type="match status" value="3"/>
</dbReference>
<dbReference type="Gene3D" id="3.90.70.200">
    <property type="entry name" value="Plus-3 domain"/>
    <property type="match status" value="3"/>
</dbReference>
<keyword evidence="2" id="KW-0805">Transcription regulation</keyword>
<evidence type="ECO:0000256" key="4">
    <source>
        <dbReference type="ARBA" id="ARBA00023242"/>
    </source>
</evidence>
<accession>A0A9N7YB58</accession>
<dbReference type="Proteomes" id="UP001153269">
    <property type="component" value="Unassembled WGS sequence"/>
</dbReference>
<name>A0A9N7YB58_PLEPL</name>
<dbReference type="PROSITE" id="PS51360">
    <property type="entry name" value="PLUS3"/>
    <property type="match status" value="3"/>
</dbReference>
<feature type="domain" description="Plus3" evidence="6">
    <location>
        <begin position="295"/>
        <end position="426"/>
    </location>
</feature>
<feature type="region of interest" description="Disordered" evidence="5">
    <location>
        <begin position="681"/>
        <end position="704"/>
    </location>
</feature>
<keyword evidence="3" id="KW-0804">Transcription</keyword>
<comment type="caution">
    <text evidence="7">The sequence shown here is derived from an EMBL/GenBank/DDBJ whole genome shotgun (WGS) entry which is preliminary data.</text>
</comment>
<dbReference type="InterPro" id="IPR004343">
    <property type="entry name" value="Plus-3_dom"/>
</dbReference>
<comment type="subcellular location">
    <subcellularLocation>
        <location evidence="1">Nucleus</location>
    </subcellularLocation>
</comment>
<organism evidence="7 8">
    <name type="scientific">Pleuronectes platessa</name>
    <name type="common">European plaice</name>
    <dbReference type="NCBI Taxonomy" id="8262"/>
    <lineage>
        <taxon>Eukaryota</taxon>
        <taxon>Metazoa</taxon>
        <taxon>Chordata</taxon>
        <taxon>Craniata</taxon>
        <taxon>Vertebrata</taxon>
        <taxon>Euteleostomi</taxon>
        <taxon>Actinopterygii</taxon>
        <taxon>Neopterygii</taxon>
        <taxon>Teleostei</taxon>
        <taxon>Neoteleostei</taxon>
        <taxon>Acanthomorphata</taxon>
        <taxon>Carangaria</taxon>
        <taxon>Pleuronectiformes</taxon>
        <taxon>Pleuronectoidei</taxon>
        <taxon>Pleuronectidae</taxon>
        <taxon>Pleuronectes</taxon>
    </lineage>
</organism>
<keyword evidence="4" id="KW-0539">Nucleus</keyword>
<dbReference type="PANTHER" id="PTHR13115:SF8">
    <property type="entry name" value="RNA POLYMERASE-ASSOCIATED PROTEIN RTF1 HOMOLOG"/>
    <property type="match status" value="1"/>
</dbReference>
<dbReference type="GO" id="GO:1990269">
    <property type="term" value="F:RNA polymerase II C-terminal domain phosphoserine binding"/>
    <property type="evidence" value="ECO:0007669"/>
    <property type="project" value="TreeGrafter"/>
</dbReference>
<dbReference type="GO" id="GO:0003677">
    <property type="term" value="F:DNA binding"/>
    <property type="evidence" value="ECO:0007669"/>
    <property type="project" value="InterPro"/>
</dbReference>
<dbReference type="PANTHER" id="PTHR13115">
    <property type="entry name" value="RNA POLYMERASE-ASSOCIATED PROTEIN RTF1 HOMOLOG"/>
    <property type="match status" value="1"/>
</dbReference>
<evidence type="ECO:0000256" key="2">
    <source>
        <dbReference type="ARBA" id="ARBA00023015"/>
    </source>
</evidence>
<evidence type="ECO:0000313" key="8">
    <source>
        <dbReference type="Proteomes" id="UP001153269"/>
    </source>
</evidence>
<feature type="region of interest" description="Disordered" evidence="5">
    <location>
        <begin position="488"/>
        <end position="519"/>
    </location>
</feature>
<reference evidence="7" key="1">
    <citation type="submission" date="2020-03" db="EMBL/GenBank/DDBJ databases">
        <authorList>
            <person name="Weist P."/>
        </authorList>
    </citation>
    <scope>NUCLEOTIDE SEQUENCE</scope>
</reference>
<feature type="compositionally biased region" description="Basic and acidic residues" evidence="5">
    <location>
        <begin position="498"/>
        <end position="513"/>
    </location>
</feature>
<dbReference type="AlphaFoldDB" id="A0A9N7YB58"/>
<dbReference type="EMBL" id="CADEAL010000779">
    <property type="protein sequence ID" value="CAB1425055.1"/>
    <property type="molecule type" value="Genomic_DNA"/>
</dbReference>
<keyword evidence="8" id="KW-1185">Reference proteome</keyword>
<feature type="compositionally biased region" description="Basic and acidic residues" evidence="5">
    <location>
        <begin position="681"/>
        <end position="698"/>
    </location>
</feature>
<dbReference type="SMART" id="SM00719">
    <property type="entry name" value="Plus3"/>
    <property type="match status" value="3"/>
</dbReference>
<dbReference type="GO" id="GO:0016593">
    <property type="term" value="C:Cdc73/Paf1 complex"/>
    <property type="evidence" value="ECO:0007669"/>
    <property type="project" value="TreeGrafter"/>
</dbReference>
<sequence>MWWCANDSPAVIWEKVVPKCAGGDSSLTPLDGLTAGPGQVAIGLQYPFPVSHHSSLLKALDGAQKPSIEMLPAAKRKFLLRYAGTKARGEGTQPALPPEELKRICLSFNTLEKWCHMPFFATTVTGCFVRVATEASISGPSHCVSEIVSVMETKNVYQIGSKRTNLVFNLRHAGKDQIVTLSSASNQKFRIREFMQWKLEMIAAGMTFPTPEMIASKEKSIKKALDHIFTEEDMDFIDTQQSRFPAARLNVVKREPQLLDKQSAARSHGDGDMVKRKFLLRSAGTKARGEGTQPAFPPEELKRICLSYNTLEKWCHMPFFATTVTGCFVRVLTEASISDPPHCVAEIVSVMESKNVYQFGSKRTNLVFNLRHAGKDQILTLTSASNQEFTIREFLQWKLEMIAAGIKVPTPERIASKEKSLKEALDHIFTEEDMDFIDAQQSRFPAARLNVVKREVQLPDKQSAARSHGDGDMLKRKLLVAGAASAGSGRSAGIKCKRQVEHGKGPEEKKARGEGTQPALPPEELKRICLSYNTLEKWCHMPFFATTVTGCFVRVLTEASISGPTHCVAEIVSVMETKNVYQIRSKRTNLVVKLRYAGKDQIVTLSSASNQEFTIREFMLWKLEMTAAGIKVPTPERIASKEKSLKEALDHIFTEEDMDFIDAQKNRFPAARLNVAKRKLQLPDKHSAARGQGDDYRVKRPRMN</sequence>
<evidence type="ECO:0000256" key="1">
    <source>
        <dbReference type="ARBA" id="ARBA00004123"/>
    </source>
</evidence>
<gene>
    <name evidence="7" type="ORF">PLEPLA_LOCUS12985</name>
</gene>